<proteinExistence type="predicted"/>
<accession>A0A5N5SLC8</accession>
<dbReference type="OrthoDB" id="2129491at2759"/>
<dbReference type="AlphaFoldDB" id="A0A5N5SLC8"/>
<dbReference type="SUPFAM" id="SSF55347">
    <property type="entry name" value="Glyceraldehyde-3-phosphate dehydrogenase-like, C-terminal domain"/>
    <property type="match status" value="1"/>
</dbReference>
<dbReference type="EMBL" id="SEYY01023955">
    <property type="protein sequence ID" value="KAB7494508.1"/>
    <property type="molecule type" value="Genomic_DNA"/>
</dbReference>
<organism evidence="1 2">
    <name type="scientific">Armadillidium nasatum</name>
    <dbReference type="NCBI Taxonomy" id="96803"/>
    <lineage>
        <taxon>Eukaryota</taxon>
        <taxon>Metazoa</taxon>
        <taxon>Ecdysozoa</taxon>
        <taxon>Arthropoda</taxon>
        <taxon>Crustacea</taxon>
        <taxon>Multicrustacea</taxon>
        <taxon>Malacostraca</taxon>
        <taxon>Eumalacostraca</taxon>
        <taxon>Peracarida</taxon>
        <taxon>Isopoda</taxon>
        <taxon>Oniscidea</taxon>
        <taxon>Crinocheta</taxon>
        <taxon>Armadillidiidae</taxon>
        <taxon>Armadillidium</taxon>
    </lineage>
</organism>
<reference evidence="1 2" key="1">
    <citation type="journal article" date="2019" name="PLoS Biol.">
        <title>Sex chromosomes control vertical transmission of feminizing Wolbachia symbionts in an isopod.</title>
        <authorList>
            <person name="Becking T."/>
            <person name="Chebbi M.A."/>
            <person name="Giraud I."/>
            <person name="Moumen B."/>
            <person name="Laverre T."/>
            <person name="Caubet Y."/>
            <person name="Peccoud J."/>
            <person name="Gilbert C."/>
            <person name="Cordaux R."/>
        </authorList>
    </citation>
    <scope>NUCLEOTIDE SEQUENCE [LARGE SCALE GENOMIC DNA]</scope>
    <source>
        <strain evidence="1">ANa2</strain>
        <tissue evidence="1">Whole body excluding digestive tract and cuticle</tissue>
    </source>
</reference>
<dbReference type="InterPro" id="IPR051450">
    <property type="entry name" value="Gfo/Idh/MocA_Oxidoreductases"/>
</dbReference>
<dbReference type="PANTHER" id="PTHR43377:SF2">
    <property type="entry name" value="BINDING ROSSMANN FOLD OXIDOREDUCTASE, PUTATIVE (AFU_ORTHOLOGUE AFUA_4G00560)-RELATED"/>
    <property type="match status" value="1"/>
</dbReference>
<dbReference type="PANTHER" id="PTHR43377">
    <property type="entry name" value="BILIVERDIN REDUCTASE A"/>
    <property type="match status" value="1"/>
</dbReference>
<name>A0A5N5SLC8_9CRUS</name>
<gene>
    <name evidence="1" type="ORF">Anas_00381</name>
</gene>
<evidence type="ECO:0000313" key="1">
    <source>
        <dbReference type="EMBL" id="KAB7494508.1"/>
    </source>
</evidence>
<evidence type="ECO:0000313" key="2">
    <source>
        <dbReference type="Proteomes" id="UP000326759"/>
    </source>
</evidence>
<dbReference type="Proteomes" id="UP000326759">
    <property type="component" value="Unassembled WGS sequence"/>
</dbReference>
<protein>
    <submittedName>
        <fullName evidence="1">Uncharacterized protein</fullName>
    </submittedName>
</protein>
<comment type="caution">
    <text evidence="1">The sequence shown here is derived from an EMBL/GenBank/DDBJ whole genome shotgun (WGS) entry which is preliminary data.</text>
</comment>
<sequence>MSKHKCIKVSSFGSLQHFRKEDKPKNGGKRCLDCKVEPTCAYSAKKIYLDPKPESAIFPMNAVCDIEDTGTSYYYHLKKEIETGPYGKCVYETDNNVCDNQVVNFEFDNGSTASLTMIAYSKDMCQRKTVLYGTKGQLQWDDFKDYSIQHYDFLTQNFQIIDCEEENPGWGHGGSDFFIIDSFVKAVATKDESYITTGPQASLNSHLLTFAAEHSRVSGQVVDLTEDSKLESVNVNVVLSI</sequence>
<dbReference type="Gene3D" id="3.30.360.10">
    <property type="entry name" value="Dihydrodipicolinate Reductase, domain 2"/>
    <property type="match status" value="1"/>
</dbReference>
<keyword evidence="2" id="KW-1185">Reference proteome</keyword>